<name>A0A520KRW0_METT2</name>
<evidence type="ECO:0000256" key="5">
    <source>
        <dbReference type="ARBA" id="ARBA00022485"/>
    </source>
</evidence>
<dbReference type="EC" id="1.8.7.2" evidence="4"/>
<comment type="similarity">
    <text evidence="3">Belongs to the ferredoxin thioredoxin reductase beta subunit family.</text>
</comment>
<keyword evidence="6" id="KW-0479">Metal-binding</keyword>
<keyword evidence="7" id="KW-0560">Oxidoreductase</keyword>
<dbReference type="SUPFAM" id="SSF57662">
    <property type="entry name" value="Ferredoxin thioredoxin reductase (FTR), catalytic beta chain"/>
    <property type="match status" value="1"/>
</dbReference>
<evidence type="ECO:0000256" key="2">
    <source>
        <dbReference type="ARBA" id="ARBA00003945"/>
    </source>
</evidence>
<evidence type="ECO:0000256" key="9">
    <source>
        <dbReference type="ARBA" id="ARBA00023014"/>
    </source>
</evidence>
<evidence type="ECO:0000313" key="15">
    <source>
        <dbReference type="Proteomes" id="UP000317158"/>
    </source>
</evidence>
<evidence type="ECO:0000256" key="13">
    <source>
        <dbReference type="ARBA" id="ARBA00048150"/>
    </source>
</evidence>
<keyword evidence="8" id="KW-0408">Iron</keyword>
<evidence type="ECO:0000256" key="4">
    <source>
        <dbReference type="ARBA" id="ARBA00012358"/>
    </source>
</evidence>
<reference evidence="14 15" key="1">
    <citation type="journal article" date="2019" name="Nat. Microbiol.">
        <title>Wide diversity of methane and short-chain alkane metabolisms in uncultured archaea.</title>
        <authorList>
            <person name="Borrel G."/>
            <person name="Adam P.S."/>
            <person name="McKay L.J."/>
            <person name="Chen L.X."/>
            <person name="Sierra-Garcia I.N."/>
            <person name="Sieber C.M."/>
            <person name="Letourneur Q."/>
            <person name="Ghozlane A."/>
            <person name="Andersen G.L."/>
            <person name="Li W.J."/>
            <person name="Hallam S.J."/>
            <person name="Muyzer G."/>
            <person name="de Oliveira V.M."/>
            <person name="Inskeep W.P."/>
            <person name="Banfield J.F."/>
            <person name="Gribaldo S."/>
        </authorList>
    </citation>
    <scope>NUCLEOTIDE SEQUENCE [LARGE SCALE GENOMIC DNA]</scope>
    <source>
        <strain evidence="14">NM1a</strain>
    </source>
</reference>
<comment type="function">
    <text evidence="2">Catalytic subunit of the ferredoxin-thioredoxin reductase (FTR), which catalyzes the two-electron reduction of thioredoxins by the electrons provided by reduced ferredoxin.</text>
</comment>
<proteinExistence type="inferred from homology"/>
<dbReference type="GO" id="GO:0046872">
    <property type="term" value="F:metal ion binding"/>
    <property type="evidence" value="ECO:0007669"/>
    <property type="project" value="UniProtKB-KW"/>
</dbReference>
<comment type="caution">
    <text evidence="14">The sequence shown here is derived from an EMBL/GenBank/DDBJ whole genome shotgun (WGS) entry which is preliminary data.</text>
</comment>
<dbReference type="Gene3D" id="3.90.460.10">
    <property type="entry name" value="Ferredoxin thioredoxin reductase catalytic beta subunit"/>
    <property type="match status" value="1"/>
</dbReference>
<dbReference type="Pfam" id="PF02943">
    <property type="entry name" value="FeThRed_B"/>
    <property type="match status" value="1"/>
</dbReference>
<comment type="cofactor">
    <cofactor evidence="1">
        <name>[4Fe-4S] cluster</name>
        <dbReference type="ChEBI" id="CHEBI:49883"/>
    </cofactor>
</comment>
<comment type="catalytic activity">
    <reaction evidence="13">
        <text>[thioredoxin]-disulfide + 2 reduced [2Fe-2S]-[ferredoxin] + 2 H(+) = [thioredoxin]-dithiol + 2 oxidized [2Fe-2S]-[ferredoxin]</text>
        <dbReference type="Rhea" id="RHEA:42336"/>
        <dbReference type="Rhea" id="RHEA-COMP:10000"/>
        <dbReference type="Rhea" id="RHEA-COMP:10001"/>
        <dbReference type="Rhea" id="RHEA-COMP:10698"/>
        <dbReference type="Rhea" id="RHEA-COMP:10700"/>
        <dbReference type="ChEBI" id="CHEBI:15378"/>
        <dbReference type="ChEBI" id="CHEBI:29950"/>
        <dbReference type="ChEBI" id="CHEBI:33737"/>
        <dbReference type="ChEBI" id="CHEBI:33738"/>
        <dbReference type="ChEBI" id="CHEBI:50058"/>
        <dbReference type="EC" id="1.8.7.2"/>
    </reaction>
</comment>
<organism evidence="14 15">
    <name type="scientific">Methanoliparum thermophilum</name>
    <dbReference type="NCBI Taxonomy" id="2491083"/>
    <lineage>
        <taxon>Archaea</taxon>
        <taxon>Methanobacteriati</taxon>
        <taxon>Methanobacteriota</taxon>
        <taxon>Candidatus Methanoliparia</taxon>
        <taxon>Candidatus Methanoliparales</taxon>
        <taxon>Candidatus Methanoliparaceae</taxon>
        <taxon>Candidatus Methanoliparum</taxon>
    </lineage>
</organism>
<evidence type="ECO:0000313" key="14">
    <source>
        <dbReference type="EMBL" id="RZN64522.1"/>
    </source>
</evidence>
<dbReference type="InterPro" id="IPR036644">
    <property type="entry name" value="FTR_bsu_sf"/>
</dbReference>
<keyword evidence="10" id="KW-1015">Disulfide bond</keyword>
<accession>A0A520KRW0</accession>
<evidence type="ECO:0000256" key="3">
    <source>
        <dbReference type="ARBA" id="ARBA00007941"/>
    </source>
</evidence>
<comment type="subunit">
    <text evidence="11">Heterodimer of subunit A (variable subunit) and subunit B (catalytic subunit). Heterodimeric FTR forms a complex with ferredoxin and thioredoxin.</text>
</comment>
<evidence type="ECO:0000256" key="8">
    <source>
        <dbReference type="ARBA" id="ARBA00023004"/>
    </source>
</evidence>
<evidence type="ECO:0000256" key="11">
    <source>
        <dbReference type="ARBA" id="ARBA00026011"/>
    </source>
</evidence>
<evidence type="ECO:0000256" key="7">
    <source>
        <dbReference type="ARBA" id="ARBA00023002"/>
    </source>
</evidence>
<dbReference type="Proteomes" id="UP000317158">
    <property type="component" value="Unassembled WGS sequence"/>
</dbReference>
<keyword evidence="5" id="KW-0004">4Fe-4S</keyword>
<evidence type="ECO:0000256" key="10">
    <source>
        <dbReference type="ARBA" id="ARBA00023157"/>
    </source>
</evidence>
<gene>
    <name evidence="14" type="ORF">EF806_04060</name>
</gene>
<dbReference type="PANTHER" id="PTHR35113:SF1">
    <property type="entry name" value="FERREDOXIN-THIOREDOXIN REDUCTASE CATALYTIC CHAIN, CHLOROPLASTIC"/>
    <property type="match status" value="1"/>
</dbReference>
<dbReference type="AlphaFoldDB" id="A0A520KRW0"/>
<dbReference type="InterPro" id="IPR004209">
    <property type="entry name" value="FTR_bsu"/>
</dbReference>
<evidence type="ECO:0000256" key="1">
    <source>
        <dbReference type="ARBA" id="ARBA00001966"/>
    </source>
</evidence>
<evidence type="ECO:0000256" key="12">
    <source>
        <dbReference type="ARBA" id="ARBA00030295"/>
    </source>
</evidence>
<dbReference type="GO" id="GO:0051539">
    <property type="term" value="F:4 iron, 4 sulfur cluster binding"/>
    <property type="evidence" value="ECO:0007669"/>
    <property type="project" value="UniProtKB-KW"/>
</dbReference>
<keyword evidence="9" id="KW-0411">Iron-sulfur</keyword>
<protein>
    <recommendedName>
        <fullName evidence="4">ferredoxin:thioredoxin reductase</fullName>
        <ecNumber evidence="4">1.8.7.2</ecNumber>
    </recommendedName>
    <alternativeName>
        <fullName evidence="12">Ferredoxin-thioredoxin reductase subunit B</fullName>
    </alternativeName>
</protein>
<dbReference type="GO" id="GO:0016730">
    <property type="term" value="F:oxidoreductase activity, acting on iron-sulfur proteins as donors"/>
    <property type="evidence" value="ECO:0007669"/>
    <property type="project" value="InterPro"/>
</dbReference>
<dbReference type="EMBL" id="RXIF01000006">
    <property type="protein sequence ID" value="RZN64522.1"/>
    <property type="molecule type" value="Genomic_DNA"/>
</dbReference>
<sequence>MDDKNDIDKIKDEIKKFIERYAQKKGYVLNPDKETLETLINGLAHNKIKYGRRYCPCRIVTGDATEDKKNICPCVYHEEEIKRDGHCHCMLFYDKKEVIK</sequence>
<dbReference type="PANTHER" id="PTHR35113">
    <property type="entry name" value="FERREDOXIN-THIOREDOXIN REDUCTASE CATALYTIC CHAIN, CHLOROPLASTIC"/>
    <property type="match status" value="1"/>
</dbReference>
<evidence type="ECO:0000256" key="6">
    <source>
        <dbReference type="ARBA" id="ARBA00022723"/>
    </source>
</evidence>